<dbReference type="Proteomes" id="UP001428341">
    <property type="component" value="Unassembled WGS sequence"/>
</dbReference>
<organism evidence="1 2">
    <name type="scientific">Citrus x changshan-huyou</name>
    <dbReference type="NCBI Taxonomy" id="2935761"/>
    <lineage>
        <taxon>Eukaryota</taxon>
        <taxon>Viridiplantae</taxon>
        <taxon>Streptophyta</taxon>
        <taxon>Embryophyta</taxon>
        <taxon>Tracheophyta</taxon>
        <taxon>Spermatophyta</taxon>
        <taxon>Magnoliopsida</taxon>
        <taxon>eudicotyledons</taxon>
        <taxon>Gunneridae</taxon>
        <taxon>Pentapetalae</taxon>
        <taxon>rosids</taxon>
        <taxon>malvids</taxon>
        <taxon>Sapindales</taxon>
        <taxon>Rutaceae</taxon>
        <taxon>Aurantioideae</taxon>
        <taxon>Citrus</taxon>
    </lineage>
</organism>
<dbReference type="EMBL" id="JBCGBO010000005">
    <property type="protein sequence ID" value="KAK9202132.1"/>
    <property type="molecule type" value="Genomic_DNA"/>
</dbReference>
<reference evidence="1 2" key="1">
    <citation type="submission" date="2024-05" db="EMBL/GenBank/DDBJ databases">
        <title>Haplotype-resolved chromosome-level genome assembly of Huyou (Citrus changshanensis).</title>
        <authorList>
            <person name="Miao C."/>
            <person name="Chen W."/>
            <person name="Wu Y."/>
            <person name="Wang L."/>
            <person name="Zhao S."/>
            <person name="Grierson D."/>
            <person name="Xu C."/>
            <person name="Chen K."/>
        </authorList>
    </citation>
    <scope>NUCLEOTIDE SEQUENCE [LARGE SCALE GENOMIC DNA]</scope>
    <source>
        <strain evidence="1">01-14</strain>
        <tissue evidence="1">Leaf</tissue>
    </source>
</reference>
<comment type="caution">
    <text evidence="1">The sequence shown here is derived from an EMBL/GenBank/DDBJ whole genome shotgun (WGS) entry which is preliminary data.</text>
</comment>
<accession>A0AAP0QSW8</accession>
<proteinExistence type="predicted"/>
<keyword evidence="2" id="KW-1185">Reference proteome</keyword>
<gene>
    <name evidence="1" type="ORF">WN944_017342</name>
</gene>
<evidence type="ECO:0000313" key="1">
    <source>
        <dbReference type="EMBL" id="KAK9202132.1"/>
    </source>
</evidence>
<protein>
    <submittedName>
        <fullName evidence="1">Uncharacterized protein</fullName>
    </submittedName>
</protein>
<evidence type="ECO:0000313" key="2">
    <source>
        <dbReference type="Proteomes" id="UP001428341"/>
    </source>
</evidence>
<sequence>MKAATRFSHSIPRWVAHQHKLINEAAKVGLALPNGRHDHWRPFRNWGCPWKPVMAEGDFGA</sequence>
<dbReference type="AlphaFoldDB" id="A0AAP0QSW8"/>
<name>A0AAP0QSW8_9ROSI</name>